<evidence type="ECO:0000313" key="3">
    <source>
        <dbReference type="EMBL" id="KAF1963790.1"/>
    </source>
</evidence>
<dbReference type="AlphaFoldDB" id="A0A6A5UHH9"/>
<reference evidence="3" key="1">
    <citation type="journal article" date="2020" name="Stud. Mycol.">
        <title>101 Dothideomycetes genomes: a test case for predicting lifestyles and emergence of pathogens.</title>
        <authorList>
            <person name="Haridas S."/>
            <person name="Albert R."/>
            <person name="Binder M."/>
            <person name="Bloem J."/>
            <person name="Labutti K."/>
            <person name="Salamov A."/>
            <person name="Andreopoulos B."/>
            <person name="Baker S."/>
            <person name="Barry K."/>
            <person name="Bills G."/>
            <person name="Bluhm B."/>
            <person name="Cannon C."/>
            <person name="Castanera R."/>
            <person name="Culley D."/>
            <person name="Daum C."/>
            <person name="Ezra D."/>
            <person name="Gonzalez J."/>
            <person name="Henrissat B."/>
            <person name="Kuo A."/>
            <person name="Liang C."/>
            <person name="Lipzen A."/>
            <person name="Lutzoni F."/>
            <person name="Magnuson J."/>
            <person name="Mondo S."/>
            <person name="Nolan M."/>
            <person name="Ohm R."/>
            <person name="Pangilinan J."/>
            <person name="Park H.-J."/>
            <person name="Ramirez L."/>
            <person name="Alfaro M."/>
            <person name="Sun H."/>
            <person name="Tritt A."/>
            <person name="Yoshinaga Y."/>
            <person name="Zwiers L.-H."/>
            <person name="Turgeon B."/>
            <person name="Goodwin S."/>
            <person name="Spatafora J."/>
            <person name="Crous P."/>
            <person name="Grigoriev I."/>
        </authorList>
    </citation>
    <scope>NUCLEOTIDE SEQUENCE</scope>
    <source>
        <strain evidence="3">CBS 675.92</strain>
    </source>
</reference>
<accession>A0A6A5UHH9</accession>
<feature type="compositionally biased region" description="Low complexity" evidence="1">
    <location>
        <begin position="23"/>
        <end position="33"/>
    </location>
</feature>
<name>A0A6A5UHH9_9PLEO</name>
<dbReference type="Proteomes" id="UP000800035">
    <property type="component" value="Unassembled WGS sequence"/>
</dbReference>
<feature type="signal peptide" evidence="2">
    <location>
        <begin position="1"/>
        <end position="25"/>
    </location>
</feature>
<evidence type="ECO:0000256" key="1">
    <source>
        <dbReference type="SAM" id="MobiDB-lite"/>
    </source>
</evidence>
<organism evidence="3 4">
    <name type="scientific">Byssothecium circinans</name>
    <dbReference type="NCBI Taxonomy" id="147558"/>
    <lineage>
        <taxon>Eukaryota</taxon>
        <taxon>Fungi</taxon>
        <taxon>Dikarya</taxon>
        <taxon>Ascomycota</taxon>
        <taxon>Pezizomycotina</taxon>
        <taxon>Dothideomycetes</taxon>
        <taxon>Pleosporomycetidae</taxon>
        <taxon>Pleosporales</taxon>
        <taxon>Massarineae</taxon>
        <taxon>Massarinaceae</taxon>
        <taxon>Byssothecium</taxon>
    </lineage>
</organism>
<feature type="compositionally biased region" description="Basic and acidic residues" evidence="1">
    <location>
        <begin position="133"/>
        <end position="172"/>
    </location>
</feature>
<keyword evidence="2" id="KW-0732">Signal</keyword>
<evidence type="ECO:0000256" key="2">
    <source>
        <dbReference type="SAM" id="SignalP"/>
    </source>
</evidence>
<evidence type="ECO:0000313" key="4">
    <source>
        <dbReference type="Proteomes" id="UP000800035"/>
    </source>
</evidence>
<dbReference type="EMBL" id="ML976977">
    <property type="protein sequence ID" value="KAF1963790.1"/>
    <property type="molecule type" value="Genomic_DNA"/>
</dbReference>
<feature type="chain" id="PRO_5025443858" evidence="2">
    <location>
        <begin position="26"/>
        <end position="181"/>
    </location>
</feature>
<sequence>MLRACSSNSALRILLSAGALSSSSALSTSSGSADPPPSAAAVTDREREKVSAAQSEIKKSIFFTQSMPPSIQHAGPSIDGIKYTQDQHGVRRNITEYFRRKNKLRRENTQRRVEASQVEEERRKGLARLGEELKWVPKGERGRGREERMKEWEGKGKEGREERMKEWEGKGKEGKKKKKDK</sequence>
<proteinExistence type="predicted"/>
<feature type="region of interest" description="Disordered" evidence="1">
    <location>
        <begin position="66"/>
        <end position="86"/>
    </location>
</feature>
<feature type="region of interest" description="Disordered" evidence="1">
    <location>
        <begin position="133"/>
        <end position="181"/>
    </location>
</feature>
<feature type="region of interest" description="Disordered" evidence="1">
    <location>
        <begin position="23"/>
        <end position="54"/>
    </location>
</feature>
<gene>
    <name evidence="3" type="ORF">CC80DRAFT_530558</name>
</gene>
<protein>
    <submittedName>
        <fullName evidence="3">Uncharacterized protein</fullName>
    </submittedName>
</protein>
<keyword evidence="4" id="KW-1185">Reference proteome</keyword>